<accession>A0AA39LQ94</accession>
<evidence type="ECO:0000313" key="2">
    <source>
        <dbReference type="Proteomes" id="UP001175271"/>
    </source>
</evidence>
<evidence type="ECO:0000313" key="1">
    <source>
        <dbReference type="EMBL" id="KAK0405319.1"/>
    </source>
</evidence>
<dbReference type="EMBL" id="JAUCMV010000004">
    <property type="protein sequence ID" value="KAK0405319.1"/>
    <property type="molecule type" value="Genomic_DNA"/>
</dbReference>
<keyword evidence="2" id="KW-1185">Reference proteome</keyword>
<comment type="caution">
    <text evidence="1">The sequence shown here is derived from an EMBL/GenBank/DDBJ whole genome shotgun (WGS) entry which is preliminary data.</text>
</comment>
<dbReference type="AlphaFoldDB" id="A0AA39LQ94"/>
<protein>
    <submittedName>
        <fullName evidence="1">Uncharacterized protein</fullName>
    </submittedName>
</protein>
<reference evidence="1" key="1">
    <citation type="submission" date="2023-06" db="EMBL/GenBank/DDBJ databases">
        <title>Genomic analysis of the entomopathogenic nematode Steinernema hermaphroditum.</title>
        <authorList>
            <person name="Schwarz E.M."/>
            <person name="Heppert J.K."/>
            <person name="Baniya A."/>
            <person name="Schwartz H.T."/>
            <person name="Tan C.-H."/>
            <person name="Antoshechkin I."/>
            <person name="Sternberg P.W."/>
            <person name="Goodrich-Blair H."/>
            <person name="Dillman A.R."/>
        </authorList>
    </citation>
    <scope>NUCLEOTIDE SEQUENCE</scope>
    <source>
        <strain evidence="1">PS9179</strain>
        <tissue evidence="1">Whole animal</tissue>
    </source>
</reference>
<name>A0AA39LQ94_9BILA</name>
<sequence>MNAEEVTVGSVLAREGIFGTSVGFMVALLAATVDLRVVEVEIVILVLSVLAEDVAEIAGAENVEEFSSTEEVVSEETEDIDVDGTELLLLLAVDSLVVGGLIVFKELFDVLATSAGGGVVIEFLGLVTKVEFAVPLPCVLTEEVVMVIASAGLVELAAIDVLRTGKAAVVLTGSGEV</sequence>
<gene>
    <name evidence="1" type="ORF">QR680_017921</name>
</gene>
<dbReference type="Proteomes" id="UP001175271">
    <property type="component" value="Unassembled WGS sequence"/>
</dbReference>
<proteinExistence type="predicted"/>
<organism evidence="1 2">
    <name type="scientific">Steinernema hermaphroditum</name>
    <dbReference type="NCBI Taxonomy" id="289476"/>
    <lineage>
        <taxon>Eukaryota</taxon>
        <taxon>Metazoa</taxon>
        <taxon>Ecdysozoa</taxon>
        <taxon>Nematoda</taxon>
        <taxon>Chromadorea</taxon>
        <taxon>Rhabditida</taxon>
        <taxon>Tylenchina</taxon>
        <taxon>Panagrolaimomorpha</taxon>
        <taxon>Strongyloidoidea</taxon>
        <taxon>Steinernematidae</taxon>
        <taxon>Steinernema</taxon>
    </lineage>
</organism>